<reference evidence="1 2" key="1">
    <citation type="submission" date="2015-01" db="EMBL/GenBank/DDBJ databases">
        <title>Evolution of Trichinella species and genotypes.</title>
        <authorList>
            <person name="Korhonen P.K."/>
            <person name="Edoardo P."/>
            <person name="Giuseppe L.R."/>
            <person name="Gasser R.B."/>
        </authorList>
    </citation>
    <scope>NUCLEOTIDE SEQUENCE [LARGE SCALE GENOMIC DNA]</scope>
    <source>
        <strain evidence="1">ISS1029</strain>
    </source>
</reference>
<accession>A0A0V1GMB5</accession>
<comment type="caution">
    <text evidence="1">The sequence shown here is derived from an EMBL/GenBank/DDBJ whole genome shotgun (WGS) entry which is preliminary data.</text>
</comment>
<evidence type="ECO:0000313" key="1">
    <source>
        <dbReference type="EMBL" id="KRY98947.1"/>
    </source>
</evidence>
<name>A0A0V1GMB5_9BILA</name>
<keyword evidence="2" id="KW-1185">Reference proteome</keyword>
<dbReference type="AlphaFoldDB" id="A0A0V1GMB5"/>
<dbReference type="Proteomes" id="UP000055024">
    <property type="component" value="Unassembled WGS sequence"/>
</dbReference>
<sequence length="88" mass="10171">MTFYGKVWSLLCRHPARSSFNEGLSQQSQSGIFFRSYRHDVVIFGLHCYHRDSSSWKWITSLNPASDAVAATEWKVSIEAKKRNYANI</sequence>
<organism evidence="1 2">
    <name type="scientific">Trichinella zimbabwensis</name>
    <dbReference type="NCBI Taxonomy" id="268475"/>
    <lineage>
        <taxon>Eukaryota</taxon>
        <taxon>Metazoa</taxon>
        <taxon>Ecdysozoa</taxon>
        <taxon>Nematoda</taxon>
        <taxon>Enoplea</taxon>
        <taxon>Dorylaimia</taxon>
        <taxon>Trichinellida</taxon>
        <taxon>Trichinellidae</taxon>
        <taxon>Trichinella</taxon>
    </lineage>
</organism>
<protein>
    <submittedName>
        <fullName evidence="1">Uncharacterized protein</fullName>
    </submittedName>
</protein>
<proteinExistence type="predicted"/>
<dbReference type="EMBL" id="JYDP01001083">
    <property type="protein sequence ID" value="KRY98947.1"/>
    <property type="molecule type" value="Genomic_DNA"/>
</dbReference>
<gene>
    <name evidence="1" type="ORF">T11_14864</name>
</gene>
<evidence type="ECO:0000313" key="2">
    <source>
        <dbReference type="Proteomes" id="UP000055024"/>
    </source>
</evidence>